<sequence length="180" mass="21019">MGLEYSKELSEKEVNDFSKTTGFTKTQITKLYEKFMILNTQKTGRVSYQEFLNIPELASNPILERVISLIDKNNNQFIEFHELIETLSIFVVEEKKQERVDFVFKIYDLNGDGFISNGDLFLVLKSMVGENLKDIQLQQIVDKTIAKFDKDEDGKLSYDEFINLTKDFKLDELLLHELEI</sequence>
<dbReference type="InterPro" id="IPR002048">
    <property type="entry name" value="EF_hand_dom"/>
</dbReference>
<dbReference type="PROSITE" id="PS00018">
    <property type="entry name" value="EF_HAND_1"/>
    <property type="match status" value="3"/>
</dbReference>
<evidence type="ECO:0000313" key="6">
    <source>
        <dbReference type="Proteomes" id="UP001146793"/>
    </source>
</evidence>
<keyword evidence="1" id="KW-0479">Metal-binding</keyword>
<dbReference type="AlphaFoldDB" id="A0AAV7YB27"/>
<feature type="domain" description="EF-hand" evidence="4">
    <location>
        <begin position="95"/>
        <end position="130"/>
    </location>
</feature>
<dbReference type="SUPFAM" id="SSF47473">
    <property type="entry name" value="EF-hand"/>
    <property type="match status" value="1"/>
</dbReference>
<name>A0AAV7YB27_9EUKA</name>
<dbReference type="InterPro" id="IPR018247">
    <property type="entry name" value="EF_Hand_1_Ca_BS"/>
</dbReference>
<dbReference type="CDD" id="cd00051">
    <property type="entry name" value="EFh"/>
    <property type="match status" value="1"/>
</dbReference>
<protein>
    <submittedName>
        <fullName evidence="5">Protein phosphatase 3 regulatory subunit b alpha isoform type</fullName>
    </submittedName>
</protein>
<dbReference type="InterPro" id="IPR011992">
    <property type="entry name" value="EF-hand-dom_pair"/>
</dbReference>
<dbReference type="GO" id="GO:0005509">
    <property type="term" value="F:calcium ion binding"/>
    <property type="evidence" value="ECO:0007669"/>
    <property type="project" value="InterPro"/>
</dbReference>
<accession>A0AAV7YB27</accession>
<gene>
    <name evidence="5" type="ORF">M0812_26594</name>
</gene>
<evidence type="ECO:0000256" key="1">
    <source>
        <dbReference type="ARBA" id="ARBA00022723"/>
    </source>
</evidence>
<proteinExistence type="predicted"/>
<organism evidence="5 6">
    <name type="scientific">Anaeramoeba flamelloides</name>
    <dbReference type="NCBI Taxonomy" id="1746091"/>
    <lineage>
        <taxon>Eukaryota</taxon>
        <taxon>Metamonada</taxon>
        <taxon>Anaeramoebidae</taxon>
        <taxon>Anaeramoeba</taxon>
    </lineage>
</organism>
<dbReference type="PANTHER" id="PTHR45942">
    <property type="entry name" value="PROTEIN PHOSPATASE 3 REGULATORY SUBUNIT B ALPHA ISOFORM TYPE 1"/>
    <property type="match status" value="1"/>
</dbReference>
<dbReference type="EMBL" id="JANTQA010000063">
    <property type="protein sequence ID" value="KAJ3427018.1"/>
    <property type="molecule type" value="Genomic_DNA"/>
</dbReference>
<evidence type="ECO:0000313" key="5">
    <source>
        <dbReference type="EMBL" id="KAJ3427018.1"/>
    </source>
</evidence>
<feature type="domain" description="EF-hand" evidence="4">
    <location>
        <begin position="58"/>
        <end position="93"/>
    </location>
</feature>
<comment type="caution">
    <text evidence="5">The sequence shown here is derived from an EMBL/GenBank/DDBJ whole genome shotgun (WGS) entry which is preliminary data.</text>
</comment>
<dbReference type="Gene3D" id="1.10.238.10">
    <property type="entry name" value="EF-hand"/>
    <property type="match status" value="1"/>
</dbReference>
<dbReference type="SMART" id="SM00054">
    <property type="entry name" value="EFh"/>
    <property type="match status" value="3"/>
</dbReference>
<reference evidence="5" key="1">
    <citation type="submission" date="2022-08" db="EMBL/GenBank/DDBJ databases">
        <title>Novel sulphate-reducing endosymbionts in the free-living metamonad Anaeramoeba.</title>
        <authorList>
            <person name="Jerlstrom-Hultqvist J."/>
            <person name="Cepicka I."/>
            <person name="Gallot-Lavallee L."/>
            <person name="Salas-Leiva D."/>
            <person name="Curtis B.A."/>
            <person name="Zahonova K."/>
            <person name="Pipaliya S."/>
            <person name="Dacks J."/>
            <person name="Roger A.J."/>
        </authorList>
    </citation>
    <scope>NUCLEOTIDE SEQUENCE</scope>
    <source>
        <strain evidence="5">Busselton2</strain>
    </source>
</reference>
<dbReference type="PROSITE" id="PS50222">
    <property type="entry name" value="EF_HAND_2"/>
    <property type="match status" value="3"/>
</dbReference>
<evidence type="ECO:0000256" key="3">
    <source>
        <dbReference type="ARBA" id="ARBA00022837"/>
    </source>
</evidence>
<feature type="domain" description="EF-hand" evidence="4">
    <location>
        <begin position="136"/>
        <end position="171"/>
    </location>
</feature>
<dbReference type="Proteomes" id="UP001146793">
    <property type="component" value="Unassembled WGS sequence"/>
</dbReference>
<evidence type="ECO:0000256" key="2">
    <source>
        <dbReference type="ARBA" id="ARBA00022737"/>
    </source>
</evidence>
<dbReference type="Pfam" id="PF13499">
    <property type="entry name" value="EF-hand_7"/>
    <property type="match status" value="1"/>
</dbReference>
<keyword evidence="2" id="KW-0677">Repeat</keyword>
<evidence type="ECO:0000259" key="4">
    <source>
        <dbReference type="PROSITE" id="PS50222"/>
    </source>
</evidence>
<keyword evidence="3" id="KW-0106">Calcium</keyword>
<dbReference type="FunFam" id="1.10.238.10:FF:000003">
    <property type="entry name" value="Calmodulin A"/>
    <property type="match status" value="1"/>
</dbReference>